<dbReference type="GO" id="GO:0043531">
    <property type="term" value="F:ADP binding"/>
    <property type="evidence" value="ECO:0007669"/>
    <property type="project" value="InterPro"/>
</dbReference>
<dbReference type="AlphaFoldDB" id="A0A5N6Q2Z6"/>
<gene>
    <name evidence="5" type="ORF">E3N88_02058</name>
</gene>
<evidence type="ECO:0000256" key="1">
    <source>
        <dbReference type="ARBA" id="ARBA00022614"/>
    </source>
</evidence>
<organism evidence="5 6">
    <name type="scientific">Mikania micrantha</name>
    <name type="common">bitter vine</name>
    <dbReference type="NCBI Taxonomy" id="192012"/>
    <lineage>
        <taxon>Eukaryota</taxon>
        <taxon>Viridiplantae</taxon>
        <taxon>Streptophyta</taxon>
        <taxon>Embryophyta</taxon>
        <taxon>Tracheophyta</taxon>
        <taxon>Spermatophyta</taxon>
        <taxon>Magnoliopsida</taxon>
        <taxon>eudicotyledons</taxon>
        <taxon>Gunneridae</taxon>
        <taxon>Pentapetalae</taxon>
        <taxon>asterids</taxon>
        <taxon>campanulids</taxon>
        <taxon>Asterales</taxon>
        <taxon>Asteraceae</taxon>
        <taxon>Asteroideae</taxon>
        <taxon>Heliantheae alliance</taxon>
        <taxon>Eupatorieae</taxon>
        <taxon>Mikania</taxon>
    </lineage>
</organism>
<keyword evidence="3" id="KW-0547">Nucleotide-binding</keyword>
<dbReference type="GO" id="GO:0006952">
    <property type="term" value="P:defense response"/>
    <property type="evidence" value="ECO:0007669"/>
    <property type="project" value="UniProtKB-KW"/>
</dbReference>
<evidence type="ECO:0000259" key="4">
    <source>
        <dbReference type="Pfam" id="PF00931"/>
    </source>
</evidence>
<evidence type="ECO:0000313" key="6">
    <source>
        <dbReference type="Proteomes" id="UP000326396"/>
    </source>
</evidence>
<comment type="caution">
    <text evidence="5">The sequence shown here is derived from an EMBL/GenBank/DDBJ whole genome shotgun (WGS) entry which is preliminary data.</text>
</comment>
<keyword evidence="2" id="KW-0611">Plant defense</keyword>
<keyword evidence="1" id="KW-0433">Leucine-rich repeat</keyword>
<dbReference type="EMBL" id="SZYD01000001">
    <property type="protein sequence ID" value="KAD7478922.1"/>
    <property type="molecule type" value="Genomic_DNA"/>
</dbReference>
<reference evidence="5 6" key="1">
    <citation type="submission" date="2019-05" db="EMBL/GenBank/DDBJ databases">
        <title>Mikania micrantha, genome provides insights into the molecular mechanism of rapid growth.</title>
        <authorList>
            <person name="Liu B."/>
        </authorList>
    </citation>
    <scope>NUCLEOTIDE SEQUENCE [LARGE SCALE GENOMIC DNA]</scope>
    <source>
        <strain evidence="5">NLD-2019</strain>
        <tissue evidence="5">Leaf</tissue>
    </source>
</reference>
<dbReference type="InterPro" id="IPR027417">
    <property type="entry name" value="P-loop_NTPase"/>
</dbReference>
<evidence type="ECO:0000256" key="3">
    <source>
        <dbReference type="ARBA" id="ARBA00022840"/>
    </source>
</evidence>
<dbReference type="Gene3D" id="3.40.50.300">
    <property type="entry name" value="P-loop containing nucleotide triphosphate hydrolases"/>
    <property type="match status" value="1"/>
</dbReference>
<evidence type="ECO:0000313" key="5">
    <source>
        <dbReference type="EMBL" id="KAD7478922.1"/>
    </source>
</evidence>
<keyword evidence="3" id="KW-0067">ATP-binding</keyword>
<proteinExistence type="predicted"/>
<evidence type="ECO:0000256" key="2">
    <source>
        <dbReference type="ARBA" id="ARBA00022821"/>
    </source>
</evidence>
<dbReference type="OrthoDB" id="664960at2759"/>
<dbReference type="InterPro" id="IPR050905">
    <property type="entry name" value="Plant_NBS-LRR"/>
</dbReference>
<feature type="domain" description="NB-ARC" evidence="4">
    <location>
        <begin position="70"/>
        <end position="192"/>
    </location>
</feature>
<dbReference type="PANTHER" id="PTHR33463">
    <property type="entry name" value="NB-ARC DOMAIN-CONTAINING PROTEIN-RELATED"/>
    <property type="match status" value="1"/>
</dbReference>
<dbReference type="SUPFAM" id="SSF52540">
    <property type="entry name" value="P-loop containing nucleoside triphosphate hydrolases"/>
    <property type="match status" value="1"/>
</dbReference>
<protein>
    <recommendedName>
        <fullName evidence="4">NB-ARC domain-containing protein</fullName>
    </recommendedName>
</protein>
<name>A0A5N6Q2Z6_9ASTR</name>
<dbReference type="Gene3D" id="1.10.8.430">
    <property type="entry name" value="Helical domain of apoptotic protease-activating factors"/>
    <property type="match status" value="1"/>
</dbReference>
<dbReference type="PRINTS" id="PR00364">
    <property type="entry name" value="DISEASERSIST"/>
</dbReference>
<dbReference type="InterPro" id="IPR002182">
    <property type="entry name" value="NB-ARC"/>
</dbReference>
<keyword evidence="6" id="KW-1185">Reference proteome</keyword>
<dbReference type="Pfam" id="PF00931">
    <property type="entry name" value="NB-ARC"/>
    <property type="match status" value="1"/>
</dbReference>
<dbReference type="GO" id="GO:0005524">
    <property type="term" value="F:ATP binding"/>
    <property type="evidence" value="ECO:0007669"/>
    <property type="project" value="UniProtKB-KW"/>
</dbReference>
<dbReference type="PANTHER" id="PTHR33463:SF96">
    <property type="entry name" value="LEUCINE-RICH REPEAT DOMAIN, L DOMAIN-LIKE PROTEIN-RELATED"/>
    <property type="match status" value="1"/>
</dbReference>
<sequence>MDSIISSVVTPVVESLLAPVKKHLGFFVSSTKYVTDMKEKMAQLSLTEQDIRHKWEEAVARNHDVSHHVLPWLEEVKKMNQKAQSIPTAIAKYTDQEDLKEETEDARADRLHRKFEGISQQGQKVLVIIDDLWKVFDLKDVGLSPLPNGFKLLFTSRDRRICTKMGVRNESIFDVGFLNYKEAKTLFFRAVGISDADDPSLQRIGEDIVKRCGGLPIAIVTIAKSLADNIHDA</sequence>
<accession>A0A5N6Q2Z6</accession>
<dbReference type="Proteomes" id="UP000326396">
    <property type="component" value="Linkage Group LG1"/>
</dbReference>
<dbReference type="InterPro" id="IPR042197">
    <property type="entry name" value="Apaf_helical"/>
</dbReference>